<comment type="cofactor">
    <cofactor evidence="12">
        <name>Zn(2+)</name>
        <dbReference type="ChEBI" id="CHEBI:29105"/>
    </cofactor>
    <text evidence="12">Binds 1 zinc ion per subunit. In the homodimer, two zinc ions are bound between subunits.</text>
</comment>
<keyword evidence="4 12" id="KW-0479">Metal-binding</keyword>
<evidence type="ECO:0000256" key="3">
    <source>
        <dbReference type="ARBA" id="ARBA00012081"/>
    </source>
</evidence>
<dbReference type="Gene3D" id="3.10.180.10">
    <property type="entry name" value="2,3-Dihydroxybiphenyl 1,2-Dioxygenase, domain 1"/>
    <property type="match status" value="2"/>
</dbReference>
<feature type="binding site" evidence="12">
    <location>
        <position position="86"/>
    </location>
    <ligand>
        <name>Zn(2+)</name>
        <dbReference type="ChEBI" id="CHEBI:29105"/>
        <note>ligand shared between dimeric partners</note>
    </ligand>
</feature>
<keyword evidence="5 12" id="KW-0862">Zinc</keyword>
<dbReference type="InterPro" id="IPR018146">
    <property type="entry name" value="Glyoxalase_1_CS"/>
</dbReference>
<dbReference type="EMBL" id="HBGH01017146">
    <property type="protein sequence ID" value="CAD9237392.1"/>
    <property type="molecule type" value="Transcribed_RNA"/>
</dbReference>
<dbReference type="InterPro" id="IPR004360">
    <property type="entry name" value="Glyas_Fos-R_dOase_dom"/>
</dbReference>
<dbReference type="Pfam" id="PF00903">
    <property type="entry name" value="Glyoxalase"/>
    <property type="match status" value="2"/>
</dbReference>
<dbReference type="PROSITE" id="PS51819">
    <property type="entry name" value="VOC"/>
    <property type="match status" value="2"/>
</dbReference>
<feature type="binding site" evidence="12">
    <location>
        <position position="17"/>
    </location>
    <ligand>
        <name>Zn(2+)</name>
        <dbReference type="ChEBI" id="CHEBI:29105"/>
        <note>ligand shared between dimeric partners</note>
    </ligand>
</feature>
<feature type="binding site" evidence="12">
    <location>
        <position position="113"/>
    </location>
    <ligand>
        <name>Zn(2+)</name>
        <dbReference type="ChEBI" id="CHEBI:29105"/>
        <note>ligand shared between dimeric partners</note>
    </ligand>
</feature>
<dbReference type="InterPro" id="IPR029068">
    <property type="entry name" value="Glyas_Bleomycin-R_OHBP_Dase"/>
</dbReference>
<feature type="domain" description="VOC" evidence="13">
    <location>
        <begin position="14"/>
        <end position="164"/>
    </location>
</feature>
<dbReference type="PROSITE" id="PS00934">
    <property type="entry name" value="GLYOXALASE_I_1"/>
    <property type="match status" value="2"/>
</dbReference>
<evidence type="ECO:0000256" key="2">
    <source>
        <dbReference type="ARBA" id="ARBA00010363"/>
    </source>
</evidence>
<dbReference type="PANTHER" id="PTHR10374:SF30">
    <property type="entry name" value="LACTOYLGLUTATHIONE LYASE"/>
    <property type="match status" value="1"/>
</dbReference>
<dbReference type="InterPro" id="IPR037523">
    <property type="entry name" value="VOC_core"/>
</dbReference>
<dbReference type="GO" id="GO:0004462">
    <property type="term" value="F:lactoylglutathione lyase activity"/>
    <property type="evidence" value="ECO:0007669"/>
    <property type="project" value="UniProtKB-EC"/>
</dbReference>
<evidence type="ECO:0000256" key="4">
    <source>
        <dbReference type="ARBA" id="ARBA00022723"/>
    </source>
</evidence>
<accession>A0A7S1XFI5</accession>
<feature type="binding site" evidence="12">
    <location>
        <position position="160"/>
    </location>
    <ligand>
        <name>Zn(2+)</name>
        <dbReference type="ChEBI" id="CHEBI:29105"/>
        <note>ligand shared between dimeric partners</note>
    </ligand>
</feature>
<evidence type="ECO:0000256" key="7">
    <source>
        <dbReference type="ARBA" id="ARBA00030291"/>
    </source>
</evidence>
<evidence type="ECO:0000256" key="11">
    <source>
        <dbReference type="PIRSR" id="PIRSR604361-1"/>
    </source>
</evidence>
<dbReference type="PANTHER" id="PTHR10374">
    <property type="entry name" value="LACTOYLGLUTATHIONE LYASE GLYOXALASE I"/>
    <property type="match status" value="1"/>
</dbReference>
<comment type="similarity">
    <text evidence="2">Belongs to the glyoxalase I family.</text>
</comment>
<dbReference type="GO" id="GO:0046872">
    <property type="term" value="F:metal ion binding"/>
    <property type="evidence" value="ECO:0007669"/>
    <property type="project" value="UniProtKB-KW"/>
</dbReference>
<evidence type="ECO:0000256" key="8">
    <source>
        <dbReference type="ARBA" id="ARBA00030892"/>
    </source>
</evidence>
<feature type="domain" description="VOC" evidence="13">
    <location>
        <begin position="181"/>
        <end position="329"/>
    </location>
</feature>
<feature type="active site" description="Proton donor/acceptor" evidence="11">
    <location>
        <position position="160"/>
    </location>
</feature>
<dbReference type="InterPro" id="IPR004361">
    <property type="entry name" value="Glyoxalase_1"/>
</dbReference>
<name>A0A7S1XFI5_9RHOD</name>
<dbReference type="SUPFAM" id="SSF54593">
    <property type="entry name" value="Glyoxalase/Bleomycin resistance protein/Dihydroxybiphenyl dioxygenase"/>
    <property type="match status" value="2"/>
</dbReference>
<evidence type="ECO:0000256" key="5">
    <source>
        <dbReference type="ARBA" id="ARBA00022833"/>
    </source>
</evidence>
<dbReference type="CDD" id="cd07233">
    <property type="entry name" value="GlxI_Zn"/>
    <property type="match status" value="2"/>
</dbReference>
<organism evidence="14">
    <name type="scientific">Compsopogon caeruleus</name>
    <dbReference type="NCBI Taxonomy" id="31354"/>
    <lineage>
        <taxon>Eukaryota</taxon>
        <taxon>Rhodophyta</taxon>
        <taxon>Compsopogonophyceae</taxon>
        <taxon>Compsopogonales</taxon>
        <taxon>Compsopogonaceae</taxon>
        <taxon>Compsopogon</taxon>
    </lineage>
</organism>
<comment type="pathway">
    <text evidence="1">Secondary metabolite metabolism; methylglyoxal degradation; (R)-lactate from methylglyoxal: step 1/2.</text>
</comment>
<dbReference type="EC" id="4.4.1.5" evidence="3"/>
<reference evidence="14" key="1">
    <citation type="submission" date="2021-01" db="EMBL/GenBank/DDBJ databases">
        <authorList>
            <person name="Corre E."/>
            <person name="Pelletier E."/>
            <person name="Niang G."/>
            <person name="Scheremetjew M."/>
            <person name="Finn R."/>
            <person name="Kale V."/>
            <person name="Holt S."/>
            <person name="Cochrane G."/>
            <person name="Meng A."/>
            <person name="Brown T."/>
            <person name="Cohen L."/>
        </authorList>
    </citation>
    <scope>NUCLEOTIDE SEQUENCE</scope>
    <source>
        <strain evidence="14">SAG 36.94</strain>
    </source>
</reference>
<proteinExistence type="inferred from homology"/>
<evidence type="ECO:0000256" key="12">
    <source>
        <dbReference type="PIRSR" id="PIRSR604361-3"/>
    </source>
</evidence>
<evidence type="ECO:0000256" key="10">
    <source>
        <dbReference type="ARBA" id="ARBA00033298"/>
    </source>
</evidence>
<evidence type="ECO:0000256" key="6">
    <source>
        <dbReference type="ARBA" id="ARBA00023239"/>
    </source>
</evidence>
<sequence length="341" mass="37883">MNANGSGLAGFQPVFAQTMVRVKDPVKTEDFYVNKLGMRRLASLDFPDSKESTYLFAYSDEEGPDPASSNPEKSAWLSSRPYPMVECRHRWRTESDEGFAYHNGNSDPRGFGHMGLTINDIHEACANLEEAGVKIVRKPGPFKDVGSIAFCADPDNYWIELIERDEKAAGPSAGLIGPDPVYAQTMIRVKDPQKSVAFYEQLGMKMINKFDFPDLTFSLFFLAYTEDEIDGSTSQADRARWLWSRRYPTLELTYNYGTEKDPNFQHHNGNTEPLGFGYVGVVVDNVRQVTESLKGVGTPIIREPASSTDAAPLAFVADPDGYWVGLTSRTGAAPAQAYMKP</sequence>
<protein>
    <recommendedName>
        <fullName evidence="3">lactoylglutathione lyase</fullName>
        <ecNumber evidence="3">4.4.1.5</ecNumber>
    </recommendedName>
    <alternativeName>
        <fullName evidence="8">Aldoketomutase</fullName>
    </alternativeName>
    <alternativeName>
        <fullName evidence="7">Ketone-aldehyde mutase</fullName>
    </alternativeName>
    <alternativeName>
        <fullName evidence="9">Methylglyoxalase</fullName>
    </alternativeName>
    <alternativeName>
        <fullName evidence="10">S-D-lactoylglutathione methylglyoxal lyase</fullName>
    </alternativeName>
</protein>
<keyword evidence="6" id="KW-0456">Lyase</keyword>
<evidence type="ECO:0000259" key="13">
    <source>
        <dbReference type="PROSITE" id="PS51819"/>
    </source>
</evidence>
<gene>
    <name evidence="14" type="ORF">CCAE0312_LOCUS9491</name>
</gene>
<dbReference type="AlphaFoldDB" id="A0A7S1XFI5"/>
<evidence type="ECO:0000256" key="9">
    <source>
        <dbReference type="ARBA" id="ARBA00032460"/>
    </source>
</evidence>
<evidence type="ECO:0000256" key="1">
    <source>
        <dbReference type="ARBA" id="ARBA00005008"/>
    </source>
</evidence>
<evidence type="ECO:0000313" key="14">
    <source>
        <dbReference type="EMBL" id="CAD9237392.1"/>
    </source>
</evidence>
<dbReference type="NCBIfam" id="TIGR00068">
    <property type="entry name" value="glyox_I"/>
    <property type="match status" value="2"/>
</dbReference>